<gene>
    <name evidence="3" type="ORF">EG68_11182</name>
</gene>
<dbReference type="OrthoDB" id="10267058at2759"/>
<reference evidence="3" key="1">
    <citation type="submission" date="2019-07" db="EMBL/GenBank/DDBJ databases">
        <title>Annotation for the trematode Paragonimus miyazaki's.</title>
        <authorList>
            <person name="Choi Y.-J."/>
        </authorList>
    </citation>
    <scope>NUCLEOTIDE SEQUENCE</scope>
    <source>
        <strain evidence="3">Japan</strain>
    </source>
</reference>
<dbReference type="HAMAP" id="MF_00528">
    <property type="entry name" value="Maf"/>
    <property type="match status" value="1"/>
</dbReference>
<evidence type="ECO:0000313" key="4">
    <source>
        <dbReference type="Proteomes" id="UP000822476"/>
    </source>
</evidence>
<evidence type="ECO:0000256" key="1">
    <source>
        <dbReference type="ARBA" id="ARBA00001968"/>
    </source>
</evidence>
<organism evidence="3 4">
    <name type="scientific">Paragonimus skrjabini miyazakii</name>
    <dbReference type="NCBI Taxonomy" id="59628"/>
    <lineage>
        <taxon>Eukaryota</taxon>
        <taxon>Metazoa</taxon>
        <taxon>Spiralia</taxon>
        <taxon>Lophotrochozoa</taxon>
        <taxon>Platyhelminthes</taxon>
        <taxon>Trematoda</taxon>
        <taxon>Digenea</taxon>
        <taxon>Plagiorchiida</taxon>
        <taxon>Troglotremata</taxon>
        <taxon>Troglotrematidae</taxon>
        <taxon>Paragonimus</taxon>
    </lineage>
</organism>
<dbReference type="Proteomes" id="UP000822476">
    <property type="component" value="Unassembled WGS sequence"/>
</dbReference>
<protein>
    <submittedName>
        <fullName evidence="3">Uncharacterized protein</fullName>
    </submittedName>
</protein>
<comment type="cofactor">
    <cofactor evidence="1">
        <name>a divalent metal cation</name>
        <dbReference type="ChEBI" id="CHEBI:60240"/>
    </cofactor>
</comment>
<dbReference type="AlphaFoldDB" id="A0A8S9YIF2"/>
<dbReference type="NCBIfam" id="TIGR00172">
    <property type="entry name" value="maf"/>
    <property type="match status" value="1"/>
</dbReference>
<dbReference type="PANTHER" id="PTHR43213">
    <property type="entry name" value="BIFUNCTIONAL DTTP/UTP PYROPHOSPHATASE/METHYLTRANSFERASE PROTEIN-RELATED"/>
    <property type="match status" value="1"/>
</dbReference>
<accession>A0A8S9YIF2</accession>
<dbReference type="PANTHER" id="PTHR43213:SF5">
    <property type="entry name" value="BIFUNCTIONAL DTTP_UTP PYROPHOSPHATASE_METHYLTRANSFERASE PROTEIN-RELATED"/>
    <property type="match status" value="1"/>
</dbReference>
<dbReference type="SUPFAM" id="SSF52972">
    <property type="entry name" value="ITPase-like"/>
    <property type="match status" value="1"/>
</dbReference>
<sequence>MLLSSSGKLSTIRVVLASSSPRRKEIMEQMGIHCSIISVPVDENLPLSMFDSITAYVEAVAKLKAQATFDSLCRSYEHCNFDLIISADTLVAFDGTVIGKPTDREDAIATLARLSGKTHQVVTGVCIYVLVGSETQPQVICFHETTDVKLGQLNQDIIKAYVASGEPMDKAGAYGIQGLGCSLVERINGDYFNVVGLPAHKLSQYLRTILEQFK</sequence>
<comment type="caution">
    <text evidence="3">The sequence shown here is derived from an EMBL/GenBank/DDBJ whole genome shotgun (WGS) entry which is preliminary data.</text>
</comment>
<evidence type="ECO:0000256" key="2">
    <source>
        <dbReference type="ARBA" id="ARBA00022801"/>
    </source>
</evidence>
<dbReference type="PIRSF" id="PIRSF006305">
    <property type="entry name" value="Maf"/>
    <property type="match status" value="1"/>
</dbReference>
<name>A0A8S9YIF2_9TREM</name>
<dbReference type="Gene3D" id="3.90.950.10">
    <property type="match status" value="1"/>
</dbReference>
<dbReference type="InterPro" id="IPR003697">
    <property type="entry name" value="Maf-like"/>
</dbReference>
<keyword evidence="2" id="KW-0378">Hydrolase</keyword>
<keyword evidence="4" id="KW-1185">Reference proteome</keyword>
<dbReference type="InterPro" id="IPR029001">
    <property type="entry name" value="ITPase-like_fam"/>
</dbReference>
<dbReference type="GO" id="GO:0047429">
    <property type="term" value="F:nucleoside triphosphate diphosphatase activity"/>
    <property type="evidence" value="ECO:0007669"/>
    <property type="project" value="InterPro"/>
</dbReference>
<dbReference type="EMBL" id="JTDE01007355">
    <property type="protein sequence ID" value="KAF7239558.1"/>
    <property type="molecule type" value="Genomic_DNA"/>
</dbReference>
<evidence type="ECO:0000313" key="3">
    <source>
        <dbReference type="EMBL" id="KAF7239558.1"/>
    </source>
</evidence>
<proteinExistence type="inferred from homology"/>
<dbReference type="Pfam" id="PF02545">
    <property type="entry name" value="Maf"/>
    <property type="match status" value="1"/>
</dbReference>
<dbReference type="CDD" id="cd00555">
    <property type="entry name" value="Maf"/>
    <property type="match status" value="1"/>
</dbReference>